<accession>A0A1H7YPY9</accession>
<keyword evidence="11" id="KW-1003">Cell membrane</keyword>
<dbReference type="InterPro" id="IPR035908">
    <property type="entry name" value="F0_ATP_A_sf"/>
</dbReference>
<dbReference type="AlphaFoldDB" id="A0A1H7YPY9"/>
<evidence type="ECO:0000256" key="2">
    <source>
        <dbReference type="ARBA" id="ARBA00006810"/>
    </source>
</evidence>
<dbReference type="NCBIfam" id="TIGR01131">
    <property type="entry name" value="ATP_synt_6_or_A"/>
    <property type="match status" value="1"/>
</dbReference>
<name>A0A1H7YPY9_9SPHN</name>
<dbReference type="PANTHER" id="PTHR11410:SF0">
    <property type="entry name" value="ATP SYNTHASE SUBUNIT A"/>
    <property type="match status" value="1"/>
</dbReference>
<dbReference type="CDD" id="cd00310">
    <property type="entry name" value="ATP-synt_Fo_a_6"/>
    <property type="match status" value="1"/>
</dbReference>
<evidence type="ECO:0000256" key="10">
    <source>
        <dbReference type="ARBA" id="ARBA00023310"/>
    </source>
</evidence>
<evidence type="ECO:0000256" key="9">
    <source>
        <dbReference type="ARBA" id="ARBA00023136"/>
    </source>
</evidence>
<dbReference type="STRING" id="1166340.SAMN05192583_0361"/>
<comment type="similarity">
    <text evidence="2 11 12">Belongs to the ATPase A chain family.</text>
</comment>
<comment type="subcellular location">
    <subcellularLocation>
        <location evidence="11 12">Cell membrane</location>
        <topology evidence="11 12">Multi-pass membrane protein</topology>
    </subcellularLocation>
    <subcellularLocation>
        <location evidence="1">Membrane</location>
        <topology evidence="1">Multi-pass membrane protein</topology>
    </subcellularLocation>
</comment>
<evidence type="ECO:0000256" key="1">
    <source>
        <dbReference type="ARBA" id="ARBA00004141"/>
    </source>
</evidence>
<evidence type="ECO:0000256" key="3">
    <source>
        <dbReference type="ARBA" id="ARBA00022448"/>
    </source>
</evidence>
<feature type="transmembrane region" description="Helical" evidence="11">
    <location>
        <begin position="227"/>
        <end position="256"/>
    </location>
</feature>
<organism evidence="13 14">
    <name type="scientific">Sphingomonas gellani</name>
    <dbReference type="NCBI Taxonomy" id="1166340"/>
    <lineage>
        <taxon>Bacteria</taxon>
        <taxon>Pseudomonadati</taxon>
        <taxon>Pseudomonadota</taxon>
        <taxon>Alphaproteobacteria</taxon>
        <taxon>Sphingomonadales</taxon>
        <taxon>Sphingomonadaceae</taxon>
        <taxon>Sphingomonas</taxon>
    </lineage>
</organism>
<dbReference type="Gene3D" id="1.20.120.220">
    <property type="entry name" value="ATP synthase, F0 complex, subunit A"/>
    <property type="match status" value="1"/>
</dbReference>
<evidence type="ECO:0000256" key="11">
    <source>
        <dbReference type="HAMAP-Rule" id="MF_01393"/>
    </source>
</evidence>
<feature type="transmembrane region" description="Helical" evidence="11">
    <location>
        <begin position="91"/>
        <end position="116"/>
    </location>
</feature>
<dbReference type="GO" id="GO:0045259">
    <property type="term" value="C:proton-transporting ATP synthase complex"/>
    <property type="evidence" value="ECO:0007669"/>
    <property type="project" value="UniProtKB-KW"/>
</dbReference>
<evidence type="ECO:0000256" key="4">
    <source>
        <dbReference type="ARBA" id="ARBA00022547"/>
    </source>
</evidence>
<reference evidence="14" key="1">
    <citation type="submission" date="2016-10" db="EMBL/GenBank/DDBJ databases">
        <authorList>
            <person name="Varghese N."/>
            <person name="Submissions S."/>
        </authorList>
    </citation>
    <scope>NUCLEOTIDE SEQUENCE [LARGE SCALE GENOMIC DNA]</scope>
    <source>
        <strain evidence="14">S6-262</strain>
    </source>
</reference>
<keyword evidence="7 11" id="KW-1133">Transmembrane helix</keyword>
<sequence>MAAEQGGKIDPMHQFLIEPLFGRHWIVNGYDLSFTNSALWMVITVASLAVFMLGGMKRELVPGRWQAAVEGFTGFVQGMLTSNIGPEGKRFVPYVFSLFMFILFANVLGLLPFGVVPGWHPFTITSHLTVTGVLAIISFSIVLIVGFGRHGFHFFSLFVPHGTPVLMIPLIFVVELLSFLVRPFSLGLRLFVAMTAGHILLKVLAGFVINGINLGVGYAAIITLPSFVLMIGITLLELLVAAIQAYVFALLTSVYLNDAVNLH</sequence>
<dbReference type="InterPro" id="IPR000568">
    <property type="entry name" value="ATP_synth_F0_asu"/>
</dbReference>
<keyword evidence="10 11" id="KW-0066">ATP synthesis</keyword>
<evidence type="ECO:0000256" key="12">
    <source>
        <dbReference type="RuleBase" id="RU000483"/>
    </source>
</evidence>
<dbReference type="GO" id="GO:0046933">
    <property type="term" value="F:proton-transporting ATP synthase activity, rotational mechanism"/>
    <property type="evidence" value="ECO:0007669"/>
    <property type="project" value="UniProtKB-UniRule"/>
</dbReference>
<evidence type="ECO:0000313" key="13">
    <source>
        <dbReference type="EMBL" id="SEM48322.1"/>
    </source>
</evidence>
<evidence type="ECO:0000256" key="6">
    <source>
        <dbReference type="ARBA" id="ARBA00022781"/>
    </source>
</evidence>
<comment type="function">
    <text evidence="11 12">Key component of the proton channel; it plays a direct role in the translocation of protons across the membrane.</text>
</comment>
<dbReference type="PANTHER" id="PTHR11410">
    <property type="entry name" value="ATP SYNTHASE SUBUNIT A"/>
    <property type="match status" value="1"/>
</dbReference>
<dbReference type="PRINTS" id="PR00123">
    <property type="entry name" value="ATPASEA"/>
</dbReference>
<keyword evidence="3 11" id="KW-0813">Transport</keyword>
<dbReference type="InterPro" id="IPR045083">
    <property type="entry name" value="ATP_synth_F0_asu_bact/mt"/>
</dbReference>
<keyword evidence="8 11" id="KW-0406">Ion transport</keyword>
<dbReference type="Pfam" id="PF00119">
    <property type="entry name" value="ATP-synt_A"/>
    <property type="match status" value="1"/>
</dbReference>
<feature type="transmembrane region" description="Helical" evidence="11">
    <location>
        <begin position="128"/>
        <end position="147"/>
    </location>
</feature>
<evidence type="ECO:0000256" key="7">
    <source>
        <dbReference type="ARBA" id="ARBA00022989"/>
    </source>
</evidence>
<keyword evidence="9 11" id="KW-0472">Membrane</keyword>
<dbReference type="NCBIfam" id="NF004482">
    <property type="entry name" value="PRK05815.2-4"/>
    <property type="match status" value="1"/>
</dbReference>
<protein>
    <recommendedName>
        <fullName evidence="11 12">ATP synthase subunit a</fullName>
    </recommendedName>
    <alternativeName>
        <fullName evidence="11">ATP synthase F0 sector subunit a</fullName>
    </alternativeName>
    <alternativeName>
        <fullName evidence="11">F-ATPase subunit 6</fullName>
    </alternativeName>
</protein>
<keyword evidence="14" id="KW-1185">Reference proteome</keyword>
<keyword evidence="6 11" id="KW-0375">Hydrogen ion transport</keyword>
<evidence type="ECO:0000256" key="5">
    <source>
        <dbReference type="ARBA" id="ARBA00022692"/>
    </source>
</evidence>
<dbReference type="EMBL" id="FOCF01000001">
    <property type="protein sequence ID" value="SEM48322.1"/>
    <property type="molecule type" value="Genomic_DNA"/>
</dbReference>
<keyword evidence="5 11" id="KW-0812">Transmembrane</keyword>
<dbReference type="SUPFAM" id="SSF81336">
    <property type="entry name" value="F1F0 ATP synthase subunit A"/>
    <property type="match status" value="1"/>
</dbReference>
<proteinExistence type="inferred from homology"/>
<dbReference type="HAMAP" id="MF_01393">
    <property type="entry name" value="ATP_synth_a_bact"/>
    <property type="match status" value="1"/>
</dbReference>
<dbReference type="GO" id="GO:0005886">
    <property type="term" value="C:plasma membrane"/>
    <property type="evidence" value="ECO:0007669"/>
    <property type="project" value="UniProtKB-SubCell"/>
</dbReference>
<evidence type="ECO:0000256" key="8">
    <source>
        <dbReference type="ARBA" id="ARBA00023065"/>
    </source>
</evidence>
<evidence type="ECO:0000313" key="14">
    <source>
        <dbReference type="Proteomes" id="UP000199206"/>
    </source>
</evidence>
<gene>
    <name evidence="11" type="primary">atpB</name>
    <name evidence="13" type="ORF">SAMN05192583_0361</name>
</gene>
<feature type="transmembrane region" description="Helical" evidence="11">
    <location>
        <begin position="38"/>
        <end position="55"/>
    </location>
</feature>
<keyword evidence="4 11" id="KW-0138">CF(0)</keyword>
<dbReference type="Proteomes" id="UP000199206">
    <property type="component" value="Unassembled WGS sequence"/>
</dbReference>